<dbReference type="GO" id="GO:1990281">
    <property type="term" value="C:efflux pump complex"/>
    <property type="evidence" value="ECO:0007669"/>
    <property type="project" value="TreeGrafter"/>
</dbReference>
<evidence type="ECO:0000256" key="1">
    <source>
        <dbReference type="ARBA" id="ARBA00004442"/>
    </source>
</evidence>
<comment type="similarity">
    <text evidence="2">Belongs to the outer membrane factor (OMF) (TC 1.B.17) family.</text>
</comment>
<keyword evidence="4" id="KW-1134">Transmembrane beta strand</keyword>
<dbReference type="PANTHER" id="PTHR30026:SF20">
    <property type="entry name" value="OUTER MEMBRANE PROTEIN TOLC"/>
    <property type="match status" value="1"/>
</dbReference>
<reference evidence="9" key="1">
    <citation type="submission" date="2020-01" db="EMBL/GenBank/DDBJ databases">
        <authorList>
            <person name="Meier V. D."/>
            <person name="Meier V D."/>
        </authorList>
    </citation>
    <scope>NUCLEOTIDE SEQUENCE</scope>
    <source>
        <strain evidence="9">HLG_WM_MAG_04</strain>
    </source>
</reference>
<name>A0A6S6S9Q4_9BACT</name>
<gene>
    <name evidence="9" type="ORF">HELGO_WM28468</name>
</gene>
<dbReference type="GO" id="GO:0015562">
    <property type="term" value="F:efflux transmembrane transporter activity"/>
    <property type="evidence" value="ECO:0007669"/>
    <property type="project" value="InterPro"/>
</dbReference>
<evidence type="ECO:0000256" key="5">
    <source>
        <dbReference type="ARBA" id="ARBA00022692"/>
    </source>
</evidence>
<evidence type="ECO:0000256" key="8">
    <source>
        <dbReference type="SAM" id="SignalP"/>
    </source>
</evidence>
<evidence type="ECO:0000313" key="9">
    <source>
        <dbReference type="EMBL" id="CAA6801249.1"/>
    </source>
</evidence>
<evidence type="ECO:0000256" key="7">
    <source>
        <dbReference type="ARBA" id="ARBA00023237"/>
    </source>
</evidence>
<dbReference type="PANTHER" id="PTHR30026">
    <property type="entry name" value="OUTER MEMBRANE PROTEIN TOLC"/>
    <property type="match status" value="1"/>
</dbReference>
<dbReference type="Pfam" id="PF02321">
    <property type="entry name" value="OEP"/>
    <property type="match status" value="2"/>
</dbReference>
<evidence type="ECO:0000256" key="4">
    <source>
        <dbReference type="ARBA" id="ARBA00022452"/>
    </source>
</evidence>
<dbReference type="AlphaFoldDB" id="A0A6S6S9Q4"/>
<feature type="signal peptide" evidence="8">
    <location>
        <begin position="1"/>
        <end position="18"/>
    </location>
</feature>
<keyword evidence="3" id="KW-0813">Transport</keyword>
<organism evidence="9">
    <name type="scientific">uncultured Sulfurovum sp</name>
    <dbReference type="NCBI Taxonomy" id="269237"/>
    <lineage>
        <taxon>Bacteria</taxon>
        <taxon>Pseudomonadati</taxon>
        <taxon>Campylobacterota</taxon>
        <taxon>Epsilonproteobacteria</taxon>
        <taxon>Campylobacterales</taxon>
        <taxon>Sulfurovaceae</taxon>
        <taxon>Sulfurovum</taxon>
        <taxon>environmental samples</taxon>
    </lineage>
</organism>
<accession>A0A6S6S9Q4</accession>
<dbReference type="GO" id="GO:0009279">
    <property type="term" value="C:cell outer membrane"/>
    <property type="evidence" value="ECO:0007669"/>
    <property type="project" value="UniProtKB-SubCell"/>
</dbReference>
<evidence type="ECO:0000256" key="2">
    <source>
        <dbReference type="ARBA" id="ARBA00007613"/>
    </source>
</evidence>
<comment type="subcellular location">
    <subcellularLocation>
        <location evidence="1">Cell outer membrane</location>
    </subcellularLocation>
</comment>
<sequence length="418" mass="47337">MKTKLLLLSLITVSNLMALSMEEAVEKAVSLNHTLKSQEHKINASKANEALLGSAFKPTVSSSYSYGNRNFENFISTKEESLFNVSVDYNLFNGFYDKYTLESQKYLTDSEQWLLQSNIADLKQLIRKRYLALLQAVENKTVQDEAVLLLEKQLQDSENLLNQGMIAKSKYLKVKVELQSSQQAQLQAGSNIRNAKNALRSLIQEQVDPQTLQAPQANHVAHTSFEELYKLSLEKRSELKYLEALKKSQESSMDAVDSVYYPKIGVSLDYNKYGDEIIPNGVSYGALGSKENEFMGSVNISYDLYSGGKSDNQKMIHKSQVLSLSEELEQTKLDIKLQLQEAMEQLTVSQGQIEVARASIVEAQEHYRITKNRYREQLDTTTQLLDARLLLTTAKSNFALAEYSYQDMLVNIQRVLGE</sequence>
<keyword evidence="6" id="KW-0472">Membrane</keyword>
<evidence type="ECO:0000256" key="6">
    <source>
        <dbReference type="ARBA" id="ARBA00023136"/>
    </source>
</evidence>
<keyword evidence="8" id="KW-0732">Signal</keyword>
<evidence type="ECO:0000256" key="3">
    <source>
        <dbReference type="ARBA" id="ARBA00022448"/>
    </source>
</evidence>
<keyword evidence="7" id="KW-0998">Cell outer membrane</keyword>
<proteinExistence type="inferred from homology"/>
<dbReference type="EMBL" id="CACVAX010000004">
    <property type="protein sequence ID" value="CAA6801249.1"/>
    <property type="molecule type" value="Genomic_DNA"/>
</dbReference>
<keyword evidence="5" id="KW-0812">Transmembrane</keyword>
<dbReference type="SUPFAM" id="SSF56954">
    <property type="entry name" value="Outer membrane efflux proteins (OEP)"/>
    <property type="match status" value="1"/>
</dbReference>
<feature type="chain" id="PRO_5028365388" evidence="8">
    <location>
        <begin position="19"/>
        <end position="418"/>
    </location>
</feature>
<dbReference type="Gene3D" id="1.20.1600.10">
    <property type="entry name" value="Outer membrane efflux proteins (OEP)"/>
    <property type="match status" value="1"/>
</dbReference>
<dbReference type="InterPro" id="IPR051906">
    <property type="entry name" value="TolC-like"/>
</dbReference>
<protein>
    <submittedName>
        <fullName evidence="9">Uncharacterized protein</fullName>
    </submittedName>
</protein>
<dbReference type="GO" id="GO:0015288">
    <property type="term" value="F:porin activity"/>
    <property type="evidence" value="ECO:0007669"/>
    <property type="project" value="TreeGrafter"/>
</dbReference>
<dbReference type="InterPro" id="IPR003423">
    <property type="entry name" value="OMP_efflux"/>
</dbReference>